<evidence type="ECO:0000313" key="11">
    <source>
        <dbReference type="Proteomes" id="UP000193560"/>
    </source>
</evidence>
<reference evidence="10 11" key="1">
    <citation type="submission" date="2016-07" db="EMBL/GenBank/DDBJ databases">
        <title>Pervasive Adenine N6-methylation of Active Genes in Fungi.</title>
        <authorList>
            <consortium name="DOE Joint Genome Institute"/>
            <person name="Mondo S.J."/>
            <person name="Dannebaum R.O."/>
            <person name="Kuo R.C."/>
            <person name="Labutti K."/>
            <person name="Haridas S."/>
            <person name="Kuo A."/>
            <person name="Salamov A."/>
            <person name="Ahrendt S.R."/>
            <person name="Lipzen A."/>
            <person name="Sullivan W."/>
            <person name="Andreopoulos W.B."/>
            <person name="Clum A."/>
            <person name="Lindquist E."/>
            <person name="Daum C."/>
            <person name="Ramamoorthy G.K."/>
            <person name="Gryganskyi A."/>
            <person name="Culley D."/>
            <person name="Magnuson J.K."/>
            <person name="James T.Y."/>
            <person name="O'Malley M.A."/>
            <person name="Stajich J.E."/>
            <person name="Spatafora J.W."/>
            <person name="Visel A."/>
            <person name="Grigoriev I.V."/>
        </authorList>
    </citation>
    <scope>NUCLEOTIDE SEQUENCE [LARGE SCALE GENOMIC DNA]</scope>
    <source>
        <strain evidence="10 11">NRRL 1336</strain>
    </source>
</reference>
<evidence type="ECO:0000256" key="2">
    <source>
        <dbReference type="ARBA" id="ARBA00009085"/>
    </source>
</evidence>
<dbReference type="Gene3D" id="3.90.70.10">
    <property type="entry name" value="Cysteine proteinases"/>
    <property type="match status" value="1"/>
</dbReference>
<sequence length="653" mass="74342">MPPSRSDQSTKILNNSQLTKNTVDSLLGRAIKFRPSRYVDEKLDLFKRKFAPVNQQSSTATTSLNNAGNRSLTATYGHQEQSDSVTNPEELVDAYGFERPSKWLFPKDRLEPSWTTVRLIGAGLTDINNQTSALNAVLQCVTYTPLLSNYLTSKWHSANCTVQDYCFVCALEDHVKECLSSSGQRIAPRQFVGKMKKMKSGSSKDAHSIWSFFMDQIQHFLLLEKGSHDKRTQETTALYQTYFGHLQDRMECNGCQKQDGEKAPSDYHYRGFLDLTLDINQGSTVERCLSRHLQTMGLESSNECESCKKIVKDHYTIYQPPRVLALHLNRFDNNGSKNDKSIKFDENMDLSRFITPTQMETSNNNKPITQYQLCGLITHQGRSSIHGGRFVAYVKSSNGMWYCLDNESVQQVNNKRLLGQQAYMLFYTQQVKSKPRAKPTPAPQPAVSLETGEQQEDNDAIEQEQQQLADDDQPRNDDDNEEEEKVTLAKAILEAQNKPKLENKAAIIVKHDDTMDDKRSKLDALIEREAAEGKSQKAKEQLMTKATQSQFYNSVGRWDDDDQADEDMGTSVVVTAKEKERVALLQQMKTKRKKTDLYDMDYDRGKVKKIKEKQQDKFGKPNLFQAMADDAAEKKKNKKNKKRMGGGNKDNKN</sequence>
<organism evidence="10 11">
    <name type="scientific">Absidia repens</name>
    <dbReference type="NCBI Taxonomy" id="90262"/>
    <lineage>
        <taxon>Eukaryota</taxon>
        <taxon>Fungi</taxon>
        <taxon>Fungi incertae sedis</taxon>
        <taxon>Mucoromycota</taxon>
        <taxon>Mucoromycotina</taxon>
        <taxon>Mucoromycetes</taxon>
        <taxon>Mucorales</taxon>
        <taxon>Cunninghamellaceae</taxon>
        <taxon>Absidia</taxon>
    </lineage>
</organism>
<comment type="catalytic activity">
    <reaction evidence="1">
        <text>Thiol-dependent hydrolysis of ester, thioester, amide, peptide and isopeptide bonds formed by the C-terminal Gly of ubiquitin (a 76-residue protein attached to proteins as an intracellular targeting signal).</text>
        <dbReference type="EC" id="3.4.19.12"/>
    </reaction>
</comment>
<dbReference type="AlphaFoldDB" id="A0A1X2IMR1"/>
<dbReference type="GO" id="GO:0005634">
    <property type="term" value="C:nucleus"/>
    <property type="evidence" value="ECO:0007669"/>
    <property type="project" value="TreeGrafter"/>
</dbReference>
<feature type="region of interest" description="Disordered" evidence="8">
    <location>
        <begin position="611"/>
        <end position="653"/>
    </location>
</feature>
<keyword evidence="5" id="KW-0833">Ubl conjugation pathway</keyword>
<dbReference type="Pfam" id="PF00443">
    <property type="entry name" value="UCH"/>
    <property type="match status" value="1"/>
</dbReference>
<dbReference type="InterPro" id="IPR001394">
    <property type="entry name" value="Peptidase_C19_UCH"/>
</dbReference>
<dbReference type="GO" id="GO:0016579">
    <property type="term" value="P:protein deubiquitination"/>
    <property type="evidence" value="ECO:0007669"/>
    <property type="project" value="InterPro"/>
</dbReference>
<evidence type="ECO:0000256" key="3">
    <source>
        <dbReference type="ARBA" id="ARBA00012759"/>
    </source>
</evidence>
<evidence type="ECO:0000256" key="1">
    <source>
        <dbReference type="ARBA" id="ARBA00000707"/>
    </source>
</evidence>
<dbReference type="InterPro" id="IPR050164">
    <property type="entry name" value="Peptidase_C19"/>
</dbReference>
<dbReference type="Proteomes" id="UP000193560">
    <property type="component" value="Unassembled WGS sequence"/>
</dbReference>
<evidence type="ECO:0000313" key="10">
    <source>
        <dbReference type="EMBL" id="ORZ19058.1"/>
    </source>
</evidence>
<name>A0A1X2IMR1_9FUNG</name>
<evidence type="ECO:0000256" key="4">
    <source>
        <dbReference type="ARBA" id="ARBA00022670"/>
    </source>
</evidence>
<keyword evidence="6" id="KW-0378">Hydrolase</keyword>
<dbReference type="GO" id="GO:0004843">
    <property type="term" value="F:cysteine-type deubiquitinase activity"/>
    <property type="evidence" value="ECO:0007669"/>
    <property type="project" value="UniProtKB-EC"/>
</dbReference>
<keyword evidence="11" id="KW-1185">Reference proteome</keyword>
<dbReference type="EC" id="3.4.19.12" evidence="3"/>
<dbReference type="PANTHER" id="PTHR24006">
    <property type="entry name" value="UBIQUITIN CARBOXYL-TERMINAL HYDROLASE"/>
    <property type="match status" value="1"/>
</dbReference>
<keyword evidence="4" id="KW-0645">Protease</keyword>
<dbReference type="PROSITE" id="PS50235">
    <property type="entry name" value="USP_3"/>
    <property type="match status" value="1"/>
</dbReference>
<evidence type="ECO:0000256" key="8">
    <source>
        <dbReference type="SAM" id="MobiDB-lite"/>
    </source>
</evidence>
<gene>
    <name evidence="10" type="ORF">BCR42DRAFT_482062</name>
</gene>
<dbReference type="GO" id="GO:0005829">
    <property type="term" value="C:cytosol"/>
    <property type="evidence" value="ECO:0007669"/>
    <property type="project" value="TreeGrafter"/>
</dbReference>
<comment type="caution">
    <text evidence="10">The sequence shown here is derived from an EMBL/GenBank/DDBJ whole genome shotgun (WGS) entry which is preliminary data.</text>
</comment>
<evidence type="ECO:0000256" key="7">
    <source>
        <dbReference type="ARBA" id="ARBA00022807"/>
    </source>
</evidence>
<feature type="compositionally biased region" description="Acidic residues" evidence="8">
    <location>
        <begin position="453"/>
        <end position="462"/>
    </location>
</feature>
<dbReference type="GO" id="GO:0006508">
    <property type="term" value="P:proteolysis"/>
    <property type="evidence" value="ECO:0007669"/>
    <property type="project" value="UniProtKB-KW"/>
</dbReference>
<evidence type="ECO:0000256" key="5">
    <source>
        <dbReference type="ARBA" id="ARBA00022786"/>
    </source>
</evidence>
<keyword evidence="7" id="KW-0788">Thiol protease</keyword>
<feature type="region of interest" description="Disordered" evidence="8">
    <location>
        <begin position="432"/>
        <end position="485"/>
    </location>
</feature>
<evidence type="ECO:0000256" key="6">
    <source>
        <dbReference type="ARBA" id="ARBA00022801"/>
    </source>
</evidence>
<proteinExistence type="inferred from homology"/>
<dbReference type="STRING" id="90262.A0A1X2IMR1"/>
<dbReference type="PANTHER" id="PTHR24006:SF758">
    <property type="entry name" value="UBIQUITIN CARBOXYL-TERMINAL HYDROLASE 36"/>
    <property type="match status" value="1"/>
</dbReference>
<dbReference type="OrthoDB" id="420187at2759"/>
<protein>
    <recommendedName>
        <fullName evidence="3">ubiquitinyl hydrolase 1</fullName>
        <ecNumber evidence="3">3.4.19.12</ecNumber>
    </recommendedName>
</protein>
<dbReference type="InterPro" id="IPR038765">
    <property type="entry name" value="Papain-like_cys_pep_sf"/>
</dbReference>
<accession>A0A1X2IMR1</accession>
<feature type="compositionally biased region" description="Basic residues" evidence="8">
    <location>
        <begin position="635"/>
        <end position="644"/>
    </location>
</feature>
<dbReference type="InterPro" id="IPR028889">
    <property type="entry name" value="USP"/>
</dbReference>
<dbReference type="SUPFAM" id="SSF54001">
    <property type="entry name" value="Cysteine proteinases"/>
    <property type="match status" value="1"/>
</dbReference>
<evidence type="ECO:0000259" key="9">
    <source>
        <dbReference type="PROSITE" id="PS50235"/>
    </source>
</evidence>
<comment type="similarity">
    <text evidence="2">Belongs to the peptidase C19 family.</text>
</comment>
<dbReference type="EMBL" id="MCGE01000008">
    <property type="protein sequence ID" value="ORZ19058.1"/>
    <property type="molecule type" value="Genomic_DNA"/>
</dbReference>
<feature type="domain" description="USP" evidence="9">
    <location>
        <begin position="122"/>
        <end position="430"/>
    </location>
</feature>